<feature type="region of interest" description="Disordered" evidence="1">
    <location>
        <begin position="76"/>
        <end position="107"/>
    </location>
</feature>
<proteinExistence type="predicted"/>
<accession>A0ABQ9UEH8</accession>
<evidence type="ECO:0000313" key="3">
    <source>
        <dbReference type="Proteomes" id="UP001266305"/>
    </source>
</evidence>
<keyword evidence="3" id="KW-1185">Reference proteome</keyword>
<feature type="compositionally biased region" description="Basic and acidic residues" evidence="1">
    <location>
        <begin position="24"/>
        <end position="37"/>
    </location>
</feature>
<sequence>MSSNLLVGDLEQKVGKIYLNTRPSQEDVPGHENERPTAKKKPTPPPSLPPPPVLGWKEEKSYRRMLVGLSQVLVKAKSGRQESESTGDVEELANNGINAADGAEEGG</sequence>
<dbReference type="Proteomes" id="UP001266305">
    <property type="component" value="Unassembled WGS sequence"/>
</dbReference>
<feature type="region of interest" description="Disordered" evidence="1">
    <location>
        <begin position="1"/>
        <end position="55"/>
    </location>
</feature>
<name>A0ABQ9UEH8_SAGOE</name>
<evidence type="ECO:0000256" key="1">
    <source>
        <dbReference type="SAM" id="MobiDB-lite"/>
    </source>
</evidence>
<organism evidence="2 3">
    <name type="scientific">Saguinus oedipus</name>
    <name type="common">Cotton-top tamarin</name>
    <name type="synonym">Oedipomidas oedipus</name>
    <dbReference type="NCBI Taxonomy" id="9490"/>
    <lineage>
        <taxon>Eukaryota</taxon>
        <taxon>Metazoa</taxon>
        <taxon>Chordata</taxon>
        <taxon>Craniata</taxon>
        <taxon>Vertebrata</taxon>
        <taxon>Euteleostomi</taxon>
        <taxon>Mammalia</taxon>
        <taxon>Eutheria</taxon>
        <taxon>Euarchontoglires</taxon>
        <taxon>Primates</taxon>
        <taxon>Haplorrhini</taxon>
        <taxon>Platyrrhini</taxon>
        <taxon>Cebidae</taxon>
        <taxon>Callitrichinae</taxon>
        <taxon>Saguinus</taxon>
    </lineage>
</organism>
<gene>
    <name evidence="2" type="ORF">P7K49_026904</name>
</gene>
<reference evidence="2 3" key="1">
    <citation type="submission" date="2023-05" db="EMBL/GenBank/DDBJ databases">
        <title>B98-5 Cell Line De Novo Hybrid Assembly: An Optical Mapping Approach.</title>
        <authorList>
            <person name="Kananen K."/>
            <person name="Auerbach J.A."/>
            <person name="Kautto E."/>
            <person name="Blachly J.S."/>
        </authorList>
    </citation>
    <scope>NUCLEOTIDE SEQUENCE [LARGE SCALE GENOMIC DNA]</scope>
    <source>
        <strain evidence="2">B95-8</strain>
        <tissue evidence="2">Cell line</tissue>
    </source>
</reference>
<protein>
    <submittedName>
        <fullName evidence="2">Uncharacterized protein</fullName>
    </submittedName>
</protein>
<dbReference type="EMBL" id="JASSZA010000013">
    <property type="protein sequence ID" value="KAK2095488.1"/>
    <property type="molecule type" value="Genomic_DNA"/>
</dbReference>
<evidence type="ECO:0000313" key="2">
    <source>
        <dbReference type="EMBL" id="KAK2095488.1"/>
    </source>
</evidence>
<feature type="compositionally biased region" description="Pro residues" evidence="1">
    <location>
        <begin position="43"/>
        <end position="53"/>
    </location>
</feature>
<comment type="caution">
    <text evidence="2">The sequence shown here is derived from an EMBL/GenBank/DDBJ whole genome shotgun (WGS) entry which is preliminary data.</text>
</comment>